<sequence length="544" mass="63144">MSNYMNVIRVMFSKIGAELSSGSNRNIKENFWRSFYDSICTMMDLSYITHIIYFVFFTSIIWSFTKLIFRNQNLPPGPRGLPFLGCLLELKRTAPHDWYVKMAEKYGDVFSVRLGSRLIVCLGSPTLIQDLFSRNDSTNRPQTPLNKLLGGLGIVHSQGTLWKRQREFLYEKFANLGVVLRPNPNFEKFILMELYELQTELDATEEKAIDPVDILGRHIHNVVCQLMMSFRFEKDDIRFKSLTEKITRGMKLFGSIHIGEYIEYYLKLPGKQTVMKEIKRNLVDVSNFHANFIAERLEARKNRPVFSEPADLLDFYLDTVTKERTSETATKFFPEVNEEKQIVQVMNDLFSAGVETVRTSLLWCLIMVIRNPSVALKLREELRKEVSVGQIITLQHRSKIPFVEAFIYETLRRVTIVPLGTTHVNSAPWNIGEYIIPAGTHIIPLIKKISMDPKLYPEPEKFVPERFLRNGKLYIPQNFIQFGVGQRMCLGSRLARMELFLFFANIMNNYEIFLPEGHKIPELEGVIGSTNEPLHFELHFRKLI</sequence>
<keyword evidence="2" id="KW-1185">Reference proteome</keyword>
<evidence type="ECO:0000313" key="2">
    <source>
        <dbReference type="Proteomes" id="UP000824533"/>
    </source>
</evidence>
<organism evidence="1 2">
    <name type="scientific">Dendrolimus kikuchii</name>
    <dbReference type="NCBI Taxonomy" id="765133"/>
    <lineage>
        <taxon>Eukaryota</taxon>
        <taxon>Metazoa</taxon>
        <taxon>Ecdysozoa</taxon>
        <taxon>Arthropoda</taxon>
        <taxon>Hexapoda</taxon>
        <taxon>Insecta</taxon>
        <taxon>Pterygota</taxon>
        <taxon>Neoptera</taxon>
        <taxon>Endopterygota</taxon>
        <taxon>Lepidoptera</taxon>
        <taxon>Glossata</taxon>
        <taxon>Ditrysia</taxon>
        <taxon>Bombycoidea</taxon>
        <taxon>Lasiocampidae</taxon>
        <taxon>Dendrolimus</taxon>
    </lineage>
</organism>
<gene>
    <name evidence="1" type="ORF">K1T71_003832</name>
</gene>
<protein>
    <submittedName>
        <fullName evidence="1">Uncharacterized protein</fullName>
    </submittedName>
</protein>
<evidence type="ECO:0000313" key="1">
    <source>
        <dbReference type="EMBL" id="KAJ0180428.1"/>
    </source>
</evidence>
<accession>A0ACC1D8Z9</accession>
<dbReference type="Proteomes" id="UP000824533">
    <property type="component" value="Linkage Group LG06"/>
</dbReference>
<proteinExistence type="predicted"/>
<name>A0ACC1D8Z9_9NEOP</name>
<comment type="caution">
    <text evidence="1">The sequence shown here is derived from an EMBL/GenBank/DDBJ whole genome shotgun (WGS) entry which is preliminary data.</text>
</comment>
<dbReference type="EMBL" id="CM034392">
    <property type="protein sequence ID" value="KAJ0180428.1"/>
    <property type="molecule type" value="Genomic_DNA"/>
</dbReference>
<reference evidence="1 2" key="1">
    <citation type="journal article" date="2021" name="Front. Genet.">
        <title>Chromosome-Level Genome Assembly Reveals Significant Gene Expansion in the Toll and IMD Signaling Pathways of Dendrolimus kikuchii.</title>
        <authorList>
            <person name="Zhou J."/>
            <person name="Wu P."/>
            <person name="Xiong Z."/>
            <person name="Liu N."/>
            <person name="Zhao N."/>
            <person name="Ji M."/>
            <person name="Qiu Y."/>
            <person name="Yang B."/>
        </authorList>
    </citation>
    <scope>NUCLEOTIDE SEQUENCE [LARGE SCALE GENOMIC DNA]</scope>
    <source>
        <strain evidence="1">Ann1</strain>
    </source>
</reference>